<evidence type="ECO:0000256" key="5">
    <source>
        <dbReference type="ARBA" id="ARBA00022759"/>
    </source>
</evidence>
<accession>A0A507DKN5</accession>
<dbReference type="STRING" id="109895.A0A507DKN5"/>
<dbReference type="EMBL" id="QEAQ01000397">
    <property type="protein sequence ID" value="TPX52214.1"/>
    <property type="molecule type" value="Genomic_DNA"/>
</dbReference>
<feature type="domain" description="Reverse transcriptase" evidence="8">
    <location>
        <begin position="279"/>
        <end position="389"/>
    </location>
</feature>
<keyword evidence="1" id="KW-0645">Protease</keyword>
<gene>
    <name evidence="9" type="ORF">PhCBS80983_g06500</name>
</gene>
<evidence type="ECO:0000256" key="1">
    <source>
        <dbReference type="ARBA" id="ARBA00022670"/>
    </source>
</evidence>
<organism evidence="9 10">
    <name type="scientific">Powellomyces hirtus</name>
    <dbReference type="NCBI Taxonomy" id="109895"/>
    <lineage>
        <taxon>Eukaryota</taxon>
        <taxon>Fungi</taxon>
        <taxon>Fungi incertae sedis</taxon>
        <taxon>Chytridiomycota</taxon>
        <taxon>Chytridiomycota incertae sedis</taxon>
        <taxon>Chytridiomycetes</taxon>
        <taxon>Spizellomycetales</taxon>
        <taxon>Powellomycetaceae</taxon>
        <taxon>Powellomyces</taxon>
    </lineage>
</organism>
<dbReference type="SUPFAM" id="SSF56672">
    <property type="entry name" value="DNA/RNA polymerases"/>
    <property type="match status" value="1"/>
</dbReference>
<dbReference type="CDD" id="cd01647">
    <property type="entry name" value="RT_LTR"/>
    <property type="match status" value="1"/>
</dbReference>
<sequence length="394" mass="45051">MVVQGRVANKRKLEKRPLDKPYDIDTAGAGQTIRITSPTTQSIQIFNNTSQNYDPVASFHFEIAPIGIPLILGLPFFKAIGTFTCITIERPHRILFTLDGKIFNCSSLPSKRHAQSPDSFIRKAQTFTIRGAAKDVKRERQKPFQGIAAVSTKRFNKQLQHKQYHEAFAIHIRANTEKNETKTEPSWPKFLNSVLQRFKTTLFKETDDLPPDRGDNNFHIDIVTGSKPVFQALRPILQDQLGKLRKQLDHLLSKGWIQHSKSPWGASVVFAVKKTCGICVCWDYRGLNAVTIKDRTPLPNLREMRNQLLGSRFYTLIDLKDAYHRLLIAPEDREKTAIRTRFGLFEYVVMPFGLCNAPGAFHRLMNQVLGDLYDICIICYLDDIRIFSPNVIRP</sequence>
<evidence type="ECO:0000256" key="6">
    <source>
        <dbReference type="ARBA" id="ARBA00022801"/>
    </source>
</evidence>
<dbReference type="Pfam" id="PF00078">
    <property type="entry name" value="RVT_1"/>
    <property type="match status" value="1"/>
</dbReference>
<evidence type="ECO:0000256" key="3">
    <source>
        <dbReference type="ARBA" id="ARBA00022695"/>
    </source>
</evidence>
<keyword evidence="7" id="KW-0695">RNA-directed DNA polymerase</keyword>
<dbReference type="PANTHER" id="PTHR24559:SF444">
    <property type="entry name" value="REVERSE TRANSCRIPTASE DOMAIN-CONTAINING PROTEIN"/>
    <property type="match status" value="1"/>
</dbReference>
<keyword evidence="5" id="KW-0255">Endonuclease</keyword>
<dbReference type="InterPro" id="IPR053134">
    <property type="entry name" value="RNA-dir_DNA_polymerase"/>
</dbReference>
<dbReference type="GO" id="GO:0006508">
    <property type="term" value="P:proteolysis"/>
    <property type="evidence" value="ECO:0007669"/>
    <property type="project" value="UniProtKB-KW"/>
</dbReference>
<keyword evidence="4" id="KW-0540">Nuclease</keyword>
<dbReference type="Gene3D" id="3.10.10.10">
    <property type="entry name" value="HIV Type 1 Reverse Transcriptase, subunit A, domain 1"/>
    <property type="match status" value="1"/>
</dbReference>
<dbReference type="InterPro" id="IPR000477">
    <property type="entry name" value="RT_dom"/>
</dbReference>
<feature type="non-terminal residue" evidence="9">
    <location>
        <position position="394"/>
    </location>
</feature>
<dbReference type="Proteomes" id="UP000318582">
    <property type="component" value="Unassembled WGS sequence"/>
</dbReference>
<dbReference type="AlphaFoldDB" id="A0A507DKN5"/>
<evidence type="ECO:0000256" key="4">
    <source>
        <dbReference type="ARBA" id="ARBA00022722"/>
    </source>
</evidence>
<keyword evidence="6" id="KW-0378">Hydrolase</keyword>
<dbReference type="GO" id="GO:0008233">
    <property type="term" value="F:peptidase activity"/>
    <property type="evidence" value="ECO:0007669"/>
    <property type="project" value="UniProtKB-KW"/>
</dbReference>
<dbReference type="PANTHER" id="PTHR24559">
    <property type="entry name" value="TRANSPOSON TY3-I GAG-POL POLYPROTEIN"/>
    <property type="match status" value="1"/>
</dbReference>
<dbReference type="Gene3D" id="3.30.70.270">
    <property type="match status" value="1"/>
</dbReference>
<keyword evidence="2" id="KW-0808">Transferase</keyword>
<dbReference type="InterPro" id="IPR043502">
    <property type="entry name" value="DNA/RNA_pol_sf"/>
</dbReference>
<reference evidence="9 10" key="1">
    <citation type="journal article" date="2019" name="Sci. Rep.">
        <title>Comparative genomics of chytrid fungi reveal insights into the obligate biotrophic and pathogenic lifestyle of Synchytrium endobioticum.</title>
        <authorList>
            <person name="van de Vossenberg B.T.L.H."/>
            <person name="Warris S."/>
            <person name="Nguyen H.D.T."/>
            <person name="van Gent-Pelzer M.P.E."/>
            <person name="Joly D.L."/>
            <person name="van de Geest H.C."/>
            <person name="Bonants P.J.M."/>
            <person name="Smith D.S."/>
            <person name="Levesque C.A."/>
            <person name="van der Lee T.A.J."/>
        </authorList>
    </citation>
    <scope>NUCLEOTIDE SEQUENCE [LARGE SCALE GENOMIC DNA]</scope>
    <source>
        <strain evidence="9 10">CBS 809.83</strain>
    </source>
</reference>
<keyword evidence="10" id="KW-1185">Reference proteome</keyword>
<evidence type="ECO:0000313" key="9">
    <source>
        <dbReference type="EMBL" id="TPX52214.1"/>
    </source>
</evidence>
<keyword evidence="3" id="KW-0548">Nucleotidyltransferase</keyword>
<protein>
    <recommendedName>
        <fullName evidence="8">Reverse transcriptase domain-containing protein</fullName>
    </recommendedName>
</protein>
<evidence type="ECO:0000259" key="8">
    <source>
        <dbReference type="Pfam" id="PF00078"/>
    </source>
</evidence>
<evidence type="ECO:0000313" key="10">
    <source>
        <dbReference type="Proteomes" id="UP000318582"/>
    </source>
</evidence>
<name>A0A507DKN5_9FUNG</name>
<proteinExistence type="predicted"/>
<evidence type="ECO:0000256" key="7">
    <source>
        <dbReference type="ARBA" id="ARBA00022918"/>
    </source>
</evidence>
<dbReference type="InterPro" id="IPR043128">
    <property type="entry name" value="Rev_trsase/Diguanyl_cyclase"/>
</dbReference>
<comment type="caution">
    <text evidence="9">The sequence shown here is derived from an EMBL/GenBank/DDBJ whole genome shotgun (WGS) entry which is preliminary data.</text>
</comment>
<evidence type="ECO:0000256" key="2">
    <source>
        <dbReference type="ARBA" id="ARBA00022679"/>
    </source>
</evidence>
<dbReference type="FunFam" id="3.10.10.10:FF:000007">
    <property type="entry name" value="Retrovirus-related Pol polyprotein from transposon 17.6-like Protein"/>
    <property type="match status" value="1"/>
</dbReference>
<dbReference type="GO" id="GO:0003964">
    <property type="term" value="F:RNA-directed DNA polymerase activity"/>
    <property type="evidence" value="ECO:0007669"/>
    <property type="project" value="UniProtKB-KW"/>
</dbReference>
<dbReference type="GO" id="GO:0004519">
    <property type="term" value="F:endonuclease activity"/>
    <property type="evidence" value="ECO:0007669"/>
    <property type="project" value="UniProtKB-KW"/>
</dbReference>